<comment type="similarity">
    <text evidence="1">Belongs to the ROK (NagC/XylR) family.</text>
</comment>
<gene>
    <name evidence="2" type="ORF">XA3_00160</name>
</gene>
<dbReference type="EMBL" id="AP026802">
    <property type="protein sequence ID" value="BDR57575.1"/>
    <property type="molecule type" value="Genomic_DNA"/>
</dbReference>
<evidence type="ECO:0008006" key="4">
    <source>
        <dbReference type="Google" id="ProtNLM"/>
    </source>
</evidence>
<dbReference type="InterPro" id="IPR000600">
    <property type="entry name" value="ROK"/>
</dbReference>
<dbReference type="PANTHER" id="PTHR18964">
    <property type="entry name" value="ROK (REPRESSOR, ORF, KINASE) FAMILY"/>
    <property type="match status" value="1"/>
</dbReference>
<evidence type="ECO:0000313" key="2">
    <source>
        <dbReference type="EMBL" id="BDR57575.1"/>
    </source>
</evidence>
<dbReference type="SUPFAM" id="SSF53067">
    <property type="entry name" value="Actin-like ATPase domain"/>
    <property type="match status" value="1"/>
</dbReference>
<dbReference type="AlphaFoldDB" id="A0AAU9D5M9"/>
<dbReference type="KEGG" id="xap:XA3_00160"/>
<proteinExistence type="inferred from homology"/>
<keyword evidence="3" id="KW-1185">Reference proteome</keyword>
<dbReference type="PANTHER" id="PTHR18964:SF170">
    <property type="entry name" value="SUGAR KINASE"/>
    <property type="match status" value="1"/>
</dbReference>
<evidence type="ECO:0000313" key="3">
    <source>
        <dbReference type="Proteomes" id="UP001321861"/>
    </source>
</evidence>
<evidence type="ECO:0000256" key="1">
    <source>
        <dbReference type="ARBA" id="ARBA00006479"/>
    </source>
</evidence>
<sequence length="80" mass="8804">MSLPGVINQESGYIEGISAVPYFHNLPIRDELQRRLQLPVTIENDANCSAIAELSVGAAKNLQNVLFIVIGTWHWGNGSR</sequence>
<protein>
    <recommendedName>
        <fullName evidence="4">ROK family protein</fullName>
    </recommendedName>
</protein>
<dbReference type="Proteomes" id="UP001321861">
    <property type="component" value="Chromosome"/>
</dbReference>
<dbReference type="Pfam" id="PF00480">
    <property type="entry name" value="ROK"/>
    <property type="match status" value="1"/>
</dbReference>
<name>A0AAU9D5M9_9LACO</name>
<organism evidence="2 3">
    <name type="scientific">Xylocopilactobacillus apicola</name>
    <dbReference type="NCBI Taxonomy" id="2932184"/>
    <lineage>
        <taxon>Bacteria</taxon>
        <taxon>Bacillati</taxon>
        <taxon>Bacillota</taxon>
        <taxon>Bacilli</taxon>
        <taxon>Lactobacillales</taxon>
        <taxon>Lactobacillaceae</taxon>
        <taxon>Xylocopilactobacillus</taxon>
    </lineage>
</organism>
<dbReference type="RefSeq" id="WP_317635535.1">
    <property type="nucleotide sequence ID" value="NZ_AP026802.1"/>
</dbReference>
<accession>A0AAU9D5M9</accession>
<dbReference type="InterPro" id="IPR043129">
    <property type="entry name" value="ATPase_NBD"/>
</dbReference>
<dbReference type="Gene3D" id="3.30.420.40">
    <property type="match status" value="2"/>
</dbReference>
<reference evidence="2 3" key="1">
    <citation type="journal article" date="2023" name="Microbiol. Spectr.">
        <title>Symbiosis of Carpenter Bees with Uncharacterized Lactic Acid Bacteria Showing NAD Auxotrophy.</title>
        <authorList>
            <person name="Kawasaki S."/>
            <person name="Ozawa K."/>
            <person name="Mori T."/>
            <person name="Yamamoto A."/>
            <person name="Ito M."/>
            <person name="Ohkuma M."/>
            <person name="Sakamoto M."/>
            <person name="Matsutani M."/>
        </authorList>
    </citation>
    <scope>NUCLEOTIDE SEQUENCE [LARGE SCALE GENOMIC DNA]</scope>
    <source>
        <strain evidence="2 3">XA3</strain>
    </source>
</reference>